<protein>
    <recommendedName>
        <fullName evidence="8">ABC transmembrane type-1 domain-containing protein</fullName>
    </recommendedName>
</protein>
<dbReference type="CDD" id="cd06261">
    <property type="entry name" value="TM_PBP2"/>
    <property type="match status" value="2"/>
</dbReference>
<comment type="similarity">
    <text evidence="7">Belongs to the binding-protein-dependent transport system permease family.</text>
</comment>
<feature type="transmembrane region" description="Helical" evidence="7">
    <location>
        <begin position="94"/>
        <end position="111"/>
    </location>
</feature>
<feature type="transmembrane region" description="Helical" evidence="7">
    <location>
        <begin position="21"/>
        <end position="46"/>
    </location>
</feature>
<comment type="subcellular location">
    <subcellularLocation>
        <location evidence="1 7">Cell membrane</location>
        <topology evidence="1 7">Multi-pass membrane protein</topology>
    </subcellularLocation>
</comment>
<dbReference type="Pfam" id="PF00528">
    <property type="entry name" value="BPD_transp_1"/>
    <property type="match status" value="2"/>
</dbReference>
<feature type="transmembrane region" description="Helical" evidence="7">
    <location>
        <begin position="557"/>
        <end position="580"/>
    </location>
</feature>
<evidence type="ECO:0000256" key="6">
    <source>
        <dbReference type="ARBA" id="ARBA00023136"/>
    </source>
</evidence>
<dbReference type="Gene3D" id="1.10.3720.10">
    <property type="entry name" value="MetI-like"/>
    <property type="match status" value="2"/>
</dbReference>
<dbReference type="PROSITE" id="PS50928">
    <property type="entry name" value="ABC_TM1"/>
    <property type="match status" value="2"/>
</dbReference>
<feature type="domain" description="ABC transmembrane type-1" evidence="8">
    <location>
        <begin position="385"/>
        <end position="575"/>
    </location>
</feature>
<feature type="transmembrane region" description="Helical" evidence="7">
    <location>
        <begin position="324"/>
        <end position="348"/>
    </location>
</feature>
<accession>A0A511MZ04</accession>
<sequence length="607" mass="68749">MLEADRRAEIRSPVAARLTWVPYLFIAPFFICFFLFWLFPFLFTIFSSLTNWAGVFSTRPLEFVGLSNFGYYIEDERFFQALMRSFTGALQTSLLQHLVAIPLAFILTVGFKRWRGTLSSIYFLPYITAPLAIMLLYSTFGRKMMESMGNALMEVGQNPTFGPVMERLPEWVFQVPFTLLNILPDIWQYIGWNVLLYLMIMSTIPKSLFEASRLDGITLMQQLRYIVFPLIKPMVFFALSMSFLQQLGFFDSQGSSISSYIQRISAFDGDLGGGSAMNLMLFGCMLLFVGLAYVLFGRGASSIELSWQMEGKAKDHPFKPATRWFLGILLLAGCVLSIAPFLQTFFWATQTDGEFYKVPPQFWFGSNTAFNFKDLVENIPLLRNIWNTLYLAGMATAGTLIISNLAGYAFAHHQFKFKGLLFGVVMFSMLFPPTLNAIPTALMMNTLGWAEMPRALWVPALVSGFSVFLMRQYIKASVPKETLEAARVDGAGEWMIFWKIIFPLSAPVLSVLALILFANHWNSFSLALATFKDMDTYVIQQAVRSLQRQDRTHMGTLYMGVSISTLFPLVLYMVSLRSLMLFTGGDMRSKVPKFTSSDPEEENTPAA</sequence>
<reference evidence="9 10" key="1">
    <citation type="submission" date="2019-07" db="EMBL/GenBank/DDBJ databases">
        <title>Whole genome shotgun sequence of Deinococcus cellulosilyticus NBRC 106333.</title>
        <authorList>
            <person name="Hosoyama A."/>
            <person name="Uohara A."/>
            <person name="Ohji S."/>
            <person name="Ichikawa N."/>
        </authorList>
    </citation>
    <scope>NUCLEOTIDE SEQUENCE [LARGE SCALE GENOMIC DNA]</scope>
    <source>
        <strain evidence="9 10">NBRC 106333</strain>
    </source>
</reference>
<keyword evidence="4 7" id="KW-0812">Transmembrane</keyword>
<dbReference type="AlphaFoldDB" id="A0A511MZ04"/>
<evidence type="ECO:0000313" key="9">
    <source>
        <dbReference type="EMBL" id="GEM45772.1"/>
    </source>
</evidence>
<evidence type="ECO:0000256" key="3">
    <source>
        <dbReference type="ARBA" id="ARBA00022475"/>
    </source>
</evidence>
<feature type="transmembrane region" description="Helical" evidence="7">
    <location>
        <begin position="225"/>
        <end position="244"/>
    </location>
</feature>
<dbReference type="InterPro" id="IPR000515">
    <property type="entry name" value="MetI-like"/>
</dbReference>
<keyword evidence="2 7" id="KW-0813">Transport</keyword>
<dbReference type="SUPFAM" id="SSF161098">
    <property type="entry name" value="MetI-like"/>
    <property type="match status" value="2"/>
</dbReference>
<keyword evidence="10" id="KW-1185">Reference proteome</keyword>
<feature type="transmembrane region" description="Helical" evidence="7">
    <location>
        <begin position="455"/>
        <end position="474"/>
    </location>
</feature>
<dbReference type="OrthoDB" id="53409at2"/>
<proteinExistence type="inferred from homology"/>
<feature type="domain" description="ABC transmembrane type-1" evidence="8">
    <location>
        <begin position="82"/>
        <end position="297"/>
    </location>
</feature>
<organism evidence="9 10">
    <name type="scientific">Deinococcus cellulosilyticus (strain DSM 18568 / NBRC 106333 / KACC 11606 / 5516J-15)</name>
    <dbReference type="NCBI Taxonomy" id="1223518"/>
    <lineage>
        <taxon>Bacteria</taxon>
        <taxon>Thermotogati</taxon>
        <taxon>Deinococcota</taxon>
        <taxon>Deinococci</taxon>
        <taxon>Deinococcales</taxon>
        <taxon>Deinococcaceae</taxon>
        <taxon>Deinococcus</taxon>
    </lineage>
</organism>
<evidence type="ECO:0000256" key="7">
    <source>
        <dbReference type="RuleBase" id="RU363032"/>
    </source>
</evidence>
<evidence type="ECO:0000256" key="1">
    <source>
        <dbReference type="ARBA" id="ARBA00004651"/>
    </source>
</evidence>
<name>A0A511MZ04_DEIC1</name>
<dbReference type="Proteomes" id="UP000321306">
    <property type="component" value="Unassembled WGS sequence"/>
</dbReference>
<feature type="transmembrane region" description="Helical" evidence="7">
    <location>
        <begin position="417"/>
        <end position="435"/>
    </location>
</feature>
<dbReference type="GO" id="GO:0005886">
    <property type="term" value="C:plasma membrane"/>
    <property type="evidence" value="ECO:0007669"/>
    <property type="project" value="UniProtKB-SubCell"/>
</dbReference>
<dbReference type="InterPro" id="IPR035906">
    <property type="entry name" value="MetI-like_sf"/>
</dbReference>
<evidence type="ECO:0000256" key="4">
    <source>
        <dbReference type="ARBA" id="ARBA00022692"/>
    </source>
</evidence>
<evidence type="ECO:0000256" key="2">
    <source>
        <dbReference type="ARBA" id="ARBA00022448"/>
    </source>
</evidence>
<feature type="transmembrane region" description="Helical" evidence="7">
    <location>
        <begin position="186"/>
        <end position="204"/>
    </location>
</feature>
<comment type="caution">
    <text evidence="9">The sequence shown here is derived from an EMBL/GenBank/DDBJ whole genome shotgun (WGS) entry which is preliminary data.</text>
</comment>
<evidence type="ECO:0000313" key="10">
    <source>
        <dbReference type="Proteomes" id="UP000321306"/>
    </source>
</evidence>
<dbReference type="EMBL" id="BJXB01000005">
    <property type="protein sequence ID" value="GEM45772.1"/>
    <property type="molecule type" value="Genomic_DNA"/>
</dbReference>
<dbReference type="RefSeq" id="WP_146883369.1">
    <property type="nucleotide sequence ID" value="NZ_BJXB01000005.1"/>
</dbReference>
<keyword evidence="3" id="KW-1003">Cell membrane</keyword>
<feature type="transmembrane region" description="Helical" evidence="7">
    <location>
        <begin position="123"/>
        <end position="140"/>
    </location>
</feature>
<feature type="transmembrane region" description="Helical" evidence="7">
    <location>
        <begin position="495"/>
        <end position="518"/>
    </location>
</feature>
<dbReference type="GO" id="GO:0055085">
    <property type="term" value="P:transmembrane transport"/>
    <property type="evidence" value="ECO:0007669"/>
    <property type="project" value="InterPro"/>
</dbReference>
<evidence type="ECO:0000259" key="8">
    <source>
        <dbReference type="PROSITE" id="PS50928"/>
    </source>
</evidence>
<feature type="transmembrane region" description="Helical" evidence="7">
    <location>
        <begin position="389"/>
        <end position="410"/>
    </location>
</feature>
<feature type="transmembrane region" description="Helical" evidence="7">
    <location>
        <begin position="276"/>
        <end position="296"/>
    </location>
</feature>
<gene>
    <name evidence="9" type="ORF">DC3_14070</name>
</gene>
<keyword evidence="6 7" id="KW-0472">Membrane</keyword>
<evidence type="ECO:0000256" key="5">
    <source>
        <dbReference type="ARBA" id="ARBA00022989"/>
    </source>
</evidence>
<dbReference type="PANTHER" id="PTHR43744:SF12">
    <property type="entry name" value="ABC TRANSPORTER PERMEASE PROTEIN MG189-RELATED"/>
    <property type="match status" value="1"/>
</dbReference>
<dbReference type="PANTHER" id="PTHR43744">
    <property type="entry name" value="ABC TRANSPORTER PERMEASE PROTEIN MG189-RELATED-RELATED"/>
    <property type="match status" value="1"/>
</dbReference>
<keyword evidence="5 7" id="KW-1133">Transmembrane helix</keyword>